<dbReference type="InterPro" id="IPR023171">
    <property type="entry name" value="Na/H_antiporter_dom_sf"/>
</dbReference>
<dbReference type="NCBIfam" id="TIGR00773">
    <property type="entry name" value="NhaA"/>
    <property type="match status" value="1"/>
</dbReference>
<feature type="transmembrane region" description="Helical" evidence="6">
    <location>
        <begin position="65"/>
        <end position="84"/>
    </location>
</feature>
<keyword evidence="6" id="KW-0050">Antiport</keyword>
<feature type="transmembrane region" description="Helical" evidence="6">
    <location>
        <begin position="105"/>
        <end position="122"/>
    </location>
</feature>
<keyword evidence="6" id="KW-0406">Ion transport</keyword>
<sequence>MESTLSNPLSAIRNFLRLEAAGGILLMLAAALAMGVANSPIAATYTTFFETHLIIGFGDYTLDKALLHWINDGLMAIFFLLVGLEIKREVLRGELSSPSKAALPVIAAVGGMAAPALVYVLFTLGDPIALRGWAIPAATDIAFALGILMLLGARAPLSLKIFLTALAIIDDLGAIVIIALFYTEDLSMMALYAGLACVAALVILNVAGVRKTAPYVVVGTILWVCVLKSGVHATLAGVALALAIPLGGRGKDERDLAGHLEHELHPWVAFAILPLFAFANAGVSLTGLTFGDLLAPVPLGIALGLFVGKQIGVMGSLYLGHKAKLCRLPEDVTWTHIYGVALLTGIGFTMSLFIGMLAFEHHPQFADDVRLGVLGGSILSGIAGYVVLRFVAPPALAVGATPAATPEPKDKEKAAAQVQA</sequence>
<dbReference type="EMBL" id="FNAP01000005">
    <property type="protein sequence ID" value="SDE26613.1"/>
    <property type="molecule type" value="Genomic_DNA"/>
</dbReference>
<reference evidence="8 9" key="1">
    <citation type="submission" date="2016-10" db="EMBL/GenBank/DDBJ databases">
        <authorList>
            <person name="de Groot N.N."/>
        </authorList>
    </citation>
    <scope>NUCLEOTIDE SEQUENCE [LARGE SCALE GENOMIC DNA]</scope>
    <source>
        <strain evidence="8 9">ATCC 700224</strain>
    </source>
</reference>
<feature type="transmembrane region" description="Helical" evidence="6">
    <location>
        <begin position="297"/>
        <end position="317"/>
    </location>
</feature>
<comment type="catalytic activity">
    <reaction evidence="6">
        <text>Na(+)(in) + 2 H(+)(out) = Na(+)(out) + 2 H(+)(in)</text>
        <dbReference type="Rhea" id="RHEA:29251"/>
        <dbReference type="ChEBI" id="CHEBI:15378"/>
        <dbReference type="ChEBI" id="CHEBI:29101"/>
    </reaction>
</comment>
<evidence type="ECO:0000256" key="2">
    <source>
        <dbReference type="ARBA" id="ARBA00022475"/>
    </source>
</evidence>
<dbReference type="PANTHER" id="PTHR30341">
    <property type="entry name" value="SODIUM ION/PROTON ANTIPORTER NHAA-RELATED"/>
    <property type="match status" value="1"/>
</dbReference>
<keyword evidence="3 6" id="KW-0812">Transmembrane</keyword>
<feature type="transmembrane region" description="Helical" evidence="6">
    <location>
        <begin position="189"/>
        <end position="209"/>
    </location>
</feature>
<evidence type="ECO:0000256" key="6">
    <source>
        <dbReference type="HAMAP-Rule" id="MF_01844"/>
    </source>
</evidence>
<comment type="function">
    <text evidence="6">Na(+)/H(+) antiporter that extrudes sodium in exchange for external protons.</text>
</comment>
<keyword evidence="6" id="KW-0915">Sodium</keyword>
<dbReference type="GO" id="GO:0015385">
    <property type="term" value="F:sodium:proton antiporter activity"/>
    <property type="evidence" value="ECO:0007669"/>
    <property type="project" value="UniProtKB-UniRule"/>
</dbReference>
<dbReference type="Gene3D" id="1.20.1530.10">
    <property type="entry name" value="Na+/H+ antiporter like domain"/>
    <property type="match status" value="1"/>
</dbReference>
<dbReference type="OrthoDB" id="9808135at2"/>
<dbReference type="GO" id="GO:0005886">
    <property type="term" value="C:plasma membrane"/>
    <property type="evidence" value="ECO:0007669"/>
    <property type="project" value="UniProtKB-SubCell"/>
</dbReference>
<feature type="transmembrane region" description="Helical" evidence="6">
    <location>
        <begin position="221"/>
        <end position="244"/>
    </location>
</feature>
<feature type="transmembrane region" description="Helical" evidence="6">
    <location>
        <begin position="264"/>
        <end position="285"/>
    </location>
</feature>
<gene>
    <name evidence="6" type="primary">nhaA</name>
    <name evidence="8" type="ORF">SAMN05421720_10543</name>
</gene>
<evidence type="ECO:0000256" key="1">
    <source>
        <dbReference type="ARBA" id="ARBA00004429"/>
    </source>
</evidence>
<keyword evidence="6" id="KW-0813">Transport</keyword>
<evidence type="ECO:0000313" key="8">
    <source>
        <dbReference type="EMBL" id="SDE26613.1"/>
    </source>
</evidence>
<dbReference type="NCBIfam" id="NF007111">
    <property type="entry name" value="PRK09560.1"/>
    <property type="match status" value="1"/>
</dbReference>
<comment type="subcellular location">
    <subcellularLocation>
        <location evidence="1">Cell inner membrane</location>
        <topology evidence="1">Multi-pass membrane protein</topology>
    </subcellularLocation>
    <subcellularLocation>
        <location evidence="6">Cell membrane</location>
        <topology evidence="6">Multi-pass membrane protein</topology>
    </subcellularLocation>
</comment>
<evidence type="ECO:0000256" key="3">
    <source>
        <dbReference type="ARBA" id="ARBA00022692"/>
    </source>
</evidence>
<accession>A0A1G7BI07</accession>
<comment type="similarity">
    <text evidence="6">Belongs to the NhaA Na(+)/H(+) (TC 2.A.33) antiporter family.</text>
</comment>
<protein>
    <recommendedName>
        <fullName evidence="6">Na(+)/H(+) antiporter NhaA</fullName>
    </recommendedName>
    <alternativeName>
        <fullName evidence="6">Sodium/proton antiporter NhaA</fullName>
    </alternativeName>
</protein>
<feature type="transmembrane region" description="Helical" evidence="6">
    <location>
        <begin position="371"/>
        <end position="392"/>
    </location>
</feature>
<evidence type="ECO:0000313" key="9">
    <source>
        <dbReference type="Proteomes" id="UP000199412"/>
    </source>
</evidence>
<evidence type="ECO:0000256" key="4">
    <source>
        <dbReference type="ARBA" id="ARBA00022989"/>
    </source>
</evidence>
<proteinExistence type="inferred from homology"/>
<dbReference type="STRING" id="69960.SAMN05421720_10543"/>
<feature type="transmembrane region" description="Helical" evidence="6">
    <location>
        <begin position="21"/>
        <end position="45"/>
    </location>
</feature>
<dbReference type="GO" id="GO:0006885">
    <property type="term" value="P:regulation of pH"/>
    <property type="evidence" value="ECO:0007669"/>
    <property type="project" value="UniProtKB-UniRule"/>
</dbReference>
<feature type="transmembrane region" description="Helical" evidence="6">
    <location>
        <begin position="163"/>
        <end position="183"/>
    </location>
</feature>
<dbReference type="Proteomes" id="UP000199412">
    <property type="component" value="Unassembled WGS sequence"/>
</dbReference>
<keyword evidence="5 6" id="KW-0472">Membrane</keyword>
<name>A0A1G7BI07_9PROT</name>
<dbReference type="AlphaFoldDB" id="A0A1G7BI07"/>
<dbReference type="Pfam" id="PF06965">
    <property type="entry name" value="Na_H_antiport_1"/>
    <property type="match status" value="1"/>
</dbReference>
<evidence type="ECO:0000256" key="5">
    <source>
        <dbReference type="ARBA" id="ARBA00023136"/>
    </source>
</evidence>
<organism evidence="8 9">
    <name type="scientific">Rhodospira trueperi</name>
    <dbReference type="NCBI Taxonomy" id="69960"/>
    <lineage>
        <taxon>Bacteria</taxon>
        <taxon>Pseudomonadati</taxon>
        <taxon>Pseudomonadota</taxon>
        <taxon>Alphaproteobacteria</taxon>
        <taxon>Rhodospirillales</taxon>
        <taxon>Rhodospirillaceae</taxon>
        <taxon>Rhodospira</taxon>
    </lineage>
</organism>
<feature type="transmembrane region" description="Helical" evidence="6">
    <location>
        <begin position="128"/>
        <end position="151"/>
    </location>
</feature>
<evidence type="ECO:0000256" key="7">
    <source>
        <dbReference type="SAM" id="MobiDB-lite"/>
    </source>
</evidence>
<keyword evidence="6" id="KW-0739">Sodium transport</keyword>
<dbReference type="HAMAP" id="MF_01844">
    <property type="entry name" value="NhaA"/>
    <property type="match status" value="1"/>
</dbReference>
<feature type="transmembrane region" description="Helical" evidence="6">
    <location>
        <begin position="337"/>
        <end position="359"/>
    </location>
</feature>
<dbReference type="RefSeq" id="WP_092785404.1">
    <property type="nucleotide sequence ID" value="NZ_FNAP01000005.1"/>
</dbReference>
<keyword evidence="9" id="KW-1185">Reference proteome</keyword>
<dbReference type="InterPro" id="IPR004670">
    <property type="entry name" value="NhaA"/>
</dbReference>
<dbReference type="PANTHER" id="PTHR30341:SF0">
    <property type="entry name" value="NA(+)_H(+) ANTIPORTER NHAA"/>
    <property type="match status" value="1"/>
</dbReference>
<dbReference type="NCBIfam" id="NF007112">
    <property type="entry name" value="PRK09561.1"/>
    <property type="match status" value="1"/>
</dbReference>
<keyword evidence="2 6" id="KW-1003">Cell membrane</keyword>
<keyword evidence="4 6" id="KW-1133">Transmembrane helix</keyword>
<feature type="region of interest" description="Disordered" evidence="7">
    <location>
        <begin position="401"/>
        <end position="420"/>
    </location>
</feature>